<feature type="chain" id="PRO_5037668655" description="SH3 domain-containing protein" evidence="1">
    <location>
        <begin position="25"/>
        <end position="110"/>
    </location>
</feature>
<dbReference type="EMBL" id="JADMLG010000007">
    <property type="protein sequence ID" value="MBH0778320.1"/>
    <property type="molecule type" value="Genomic_DNA"/>
</dbReference>
<evidence type="ECO:0000313" key="2">
    <source>
        <dbReference type="EMBL" id="MBH0778320.1"/>
    </source>
</evidence>
<sequence length="110" mass="11485">MKKAFTLAAIALGSTFALTGVAHAEPNGDPAKYADFTATFVSGLDPSALNAKAQGKNVIVSPYGVNHTIACRGNGADVPIYACMQEDDLGWITLQLVDVPGIGPAWTYFP</sequence>
<comment type="caution">
    <text evidence="2">The sequence shown here is derived from an EMBL/GenBank/DDBJ whole genome shotgun (WGS) entry which is preliminary data.</text>
</comment>
<evidence type="ECO:0000313" key="3">
    <source>
        <dbReference type="Proteomes" id="UP000655751"/>
    </source>
</evidence>
<gene>
    <name evidence="2" type="ORF">IT779_18730</name>
</gene>
<evidence type="ECO:0008006" key="4">
    <source>
        <dbReference type="Google" id="ProtNLM"/>
    </source>
</evidence>
<organism evidence="2 3">
    <name type="scientific">Nocardia bovistercoris</name>
    <dbReference type="NCBI Taxonomy" id="2785916"/>
    <lineage>
        <taxon>Bacteria</taxon>
        <taxon>Bacillati</taxon>
        <taxon>Actinomycetota</taxon>
        <taxon>Actinomycetes</taxon>
        <taxon>Mycobacteriales</taxon>
        <taxon>Nocardiaceae</taxon>
        <taxon>Nocardia</taxon>
    </lineage>
</organism>
<reference evidence="2" key="1">
    <citation type="submission" date="2020-11" db="EMBL/GenBank/DDBJ databases">
        <title>Nocardia NEAU-351.nov., a novel actinomycete isolated from the cow dung.</title>
        <authorList>
            <person name="Zhang X."/>
        </authorList>
    </citation>
    <scope>NUCLEOTIDE SEQUENCE</scope>
    <source>
        <strain evidence="2">NEAU-351</strain>
    </source>
</reference>
<name>A0A931IDC9_9NOCA</name>
<keyword evidence="3" id="KW-1185">Reference proteome</keyword>
<feature type="signal peptide" evidence="1">
    <location>
        <begin position="1"/>
        <end position="24"/>
    </location>
</feature>
<evidence type="ECO:0000256" key="1">
    <source>
        <dbReference type="SAM" id="SignalP"/>
    </source>
</evidence>
<keyword evidence="1" id="KW-0732">Signal</keyword>
<protein>
    <recommendedName>
        <fullName evidence="4">SH3 domain-containing protein</fullName>
    </recommendedName>
</protein>
<accession>A0A931IDC9</accession>
<dbReference type="RefSeq" id="WP_196150632.1">
    <property type="nucleotide sequence ID" value="NZ_JADMLG010000007.1"/>
</dbReference>
<dbReference type="Proteomes" id="UP000655751">
    <property type="component" value="Unassembled WGS sequence"/>
</dbReference>
<dbReference type="AlphaFoldDB" id="A0A931IDC9"/>
<proteinExistence type="predicted"/>